<feature type="repeat" description="TPR" evidence="3">
    <location>
        <begin position="23"/>
        <end position="56"/>
    </location>
</feature>
<dbReference type="InterPro" id="IPR011990">
    <property type="entry name" value="TPR-like_helical_dom_sf"/>
</dbReference>
<keyword evidence="2 3" id="KW-0802">TPR repeat</keyword>
<keyword evidence="5" id="KW-1185">Reference proteome</keyword>
<dbReference type="PANTHER" id="PTHR44943:SF4">
    <property type="entry name" value="TPR REPEAT-CONTAINING PROTEIN MJ0798"/>
    <property type="match status" value="1"/>
</dbReference>
<dbReference type="PANTHER" id="PTHR44943">
    <property type="entry name" value="CELLULOSE SYNTHASE OPERON PROTEIN C"/>
    <property type="match status" value="1"/>
</dbReference>
<keyword evidence="1" id="KW-0677">Repeat</keyword>
<evidence type="ECO:0000313" key="5">
    <source>
        <dbReference type="Proteomes" id="UP000000600"/>
    </source>
</evidence>
<dbReference type="OrthoDB" id="310386at2759"/>
<dbReference type="KEGG" id="ptm:GSPATT00031995001"/>
<dbReference type="AlphaFoldDB" id="A0BT96"/>
<evidence type="ECO:0000256" key="2">
    <source>
        <dbReference type="ARBA" id="ARBA00022803"/>
    </source>
</evidence>
<accession>A0BT96</accession>
<protein>
    <submittedName>
        <fullName evidence="4">Uncharacterized protein</fullName>
    </submittedName>
</protein>
<dbReference type="InterPro" id="IPR051685">
    <property type="entry name" value="Ycf3/AcsC/BcsC/TPR_MFPF"/>
</dbReference>
<name>A0BT96_PARTE</name>
<dbReference type="SMART" id="SM00028">
    <property type="entry name" value="TPR"/>
    <property type="match status" value="2"/>
</dbReference>
<dbReference type="GeneID" id="5014945"/>
<dbReference type="Pfam" id="PF13414">
    <property type="entry name" value="TPR_11"/>
    <property type="match status" value="1"/>
</dbReference>
<dbReference type="HOGENOM" id="CLU_2077618_0_0_1"/>
<dbReference type="InterPro" id="IPR019734">
    <property type="entry name" value="TPR_rpt"/>
</dbReference>
<dbReference type="InParanoid" id="A0BT96"/>
<dbReference type="EMBL" id="CT868015">
    <property type="protein sequence ID" value="CAK61763.1"/>
    <property type="molecule type" value="Genomic_DNA"/>
</dbReference>
<gene>
    <name evidence="4" type="ORF">GSPATT00031995001</name>
</gene>
<dbReference type="RefSeq" id="XP_001429161.1">
    <property type="nucleotide sequence ID" value="XM_001429124.1"/>
</dbReference>
<proteinExistence type="predicted"/>
<dbReference type="SUPFAM" id="SSF48452">
    <property type="entry name" value="TPR-like"/>
    <property type="match status" value="1"/>
</dbReference>
<evidence type="ECO:0000256" key="3">
    <source>
        <dbReference type="PROSITE-ProRule" id="PRU00339"/>
    </source>
</evidence>
<organism evidence="4 5">
    <name type="scientific">Paramecium tetraurelia</name>
    <dbReference type="NCBI Taxonomy" id="5888"/>
    <lineage>
        <taxon>Eukaryota</taxon>
        <taxon>Sar</taxon>
        <taxon>Alveolata</taxon>
        <taxon>Ciliophora</taxon>
        <taxon>Intramacronucleata</taxon>
        <taxon>Oligohymenophorea</taxon>
        <taxon>Peniculida</taxon>
        <taxon>Parameciidae</taxon>
        <taxon>Paramecium</taxon>
    </lineage>
</organism>
<sequence length="118" mass="13755">MLDVYQEAIECYNEAISINPKYAQAWNKKGNTLSDLKQYEEAIECYNKAISFNHKYVDAFCNKGFALGNLNQYEEAIVLTLKMLMHGVARVMHYQLILAMQKDQKVAQQFFTFIQDQQ</sequence>
<evidence type="ECO:0000313" key="4">
    <source>
        <dbReference type="EMBL" id="CAK61763.1"/>
    </source>
</evidence>
<dbReference type="Pfam" id="PF13181">
    <property type="entry name" value="TPR_8"/>
    <property type="match status" value="1"/>
</dbReference>
<dbReference type="Gene3D" id="1.25.40.10">
    <property type="entry name" value="Tetratricopeptide repeat domain"/>
    <property type="match status" value="1"/>
</dbReference>
<reference evidence="4 5" key="1">
    <citation type="journal article" date="2006" name="Nature">
        <title>Global trends of whole-genome duplications revealed by the ciliate Paramecium tetraurelia.</title>
        <authorList>
            <consortium name="Genoscope"/>
            <person name="Aury J.-M."/>
            <person name="Jaillon O."/>
            <person name="Duret L."/>
            <person name="Noel B."/>
            <person name="Jubin C."/>
            <person name="Porcel B.M."/>
            <person name="Segurens B."/>
            <person name="Daubin V."/>
            <person name="Anthouard V."/>
            <person name="Aiach N."/>
            <person name="Arnaiz O."/>
            <person name="Billaut A."/>
            <person name="Beisson J."/>
            <person name="Blanc I."/>
            <person name="Bouhouche K."/>
            <person name="Camara F."/>
            <person name="Duharcourt S."/>
            <person name="Guigo R."/>
            <person name="Gogendeau D."/>
            <person name="Katinka M."/>
            <person name="Keller A.-M."/>
            <person name="Kissmehl R."/>
            <person name="Klotz C."/>
            <person name="Koll F."/>
            <person name="Le Moue A."/>
            <person name="Lepere C."/>
            <person name="Malinsky S."/>
            <person name="Nowacki M."/>
            <person name="Nowak J.K."/>
            <person name="Plattner H."/>
            <person name="Poulain J."/>
            <person name="Ruiz F."/>
            <person name="Serrano V."/>
            <person name="Zagulski M."/>
            <person name="Dessen P."/>
            <person name="Betermier M."/>
            <person name="Weissenbach J."/>
            <person name="Scarpelli C."/>
            <person name="Schachter V."/>
            <person name="Sperling L."/>
            <person name="Meyer E."/>
            <person name="Cohen J."/>
            <person name="Wincker P."/>
        </authorList>
    </citation>
    <scope>NUCLEOTIDE SEQUENCE [LARGE SCALE GENOMIC DNA]</scope>
    <source>
        <strain evidence="4 5">Stock d4-2</strain>
    </source>
</reference>
<dbReference type="STRING" id="5888.A0BT96"/>
<dbReference type="Proteomes" id="UP000000600">
    <property type="component" value="Unassembled WGS sequence"/>
</dbReference>
<evidence type="ECO:0000256" key="1">
    <source>
        <dbReference type="ARBA" id="ARBA00022737"/>
    </source>
</evidence>
<dbReference type="PROSITE" id="PS50005">
    <property type="entry name" value="TPR"/>
    <property type="match status" value="1"/>
</dbReference>